<feature type="transmembrane region" description="Helical" evidence="1">
    <location>
        <begin position="56"/>
        <end position="75"/>
    </location>
</feature>
<reference evidence="2" key="1">
    <citation type="journal article" date="2021" name="Microorganisms">
        <title>Phylogenomic Reconstruction and Metabolic Potential of the Genus Aminobacter.</title>
        <authorList>
            <person name="Artuso I."/>
            <person name="Turrini P."/>
            <person name="Pirolo M."/>
            <person name="Lugli G.A."/>
            <person name="Ventura M."/>
            <person name="Visca P."/>
        </authorList>
    </citation>
    <scope>NUCLEOTIDE SEQUENCE</scope>
    <source>
        <strain evidence="2">LMG 26462</strain>
    </source>
</reference>
<sequence length="150" mass="16682">MPVAHERRNRLMLAIIAIGVVHIGEQLMFGIDEFHKLRAAFDGWYALFPDERVDEAHMLLITLIGTIVSLGFYAMMRGGTPALVVISAFGGIGLKEVYHWIEAIQAGAYTSGLATSFAYVWAGWQIKQEVSHELKLRRKQRKLAAKAVAA</sequence>
<proteinExistence type="predicted"/>
<accession>A0A9X1D5E3</accession>
<evidence type="ECO:0000256" key="1">
    <source>
        <dbReference type="SAM" id="Phobius"/>
    </source>
</evidence>
<dbReference type="Proteomes" id="UP001138921">
    <property type="component" value="Unassembled WGS sequence"/>
</dbReference>
<evidence type="ECO:0000313" key="2">
    <source>
        <dbReference type="EMBL" id="MBT1155568.1"/>
    </source>
</evidence>
<reference evidence="2" key="2">
    <citation type="submission" date="2021-03" db="EMBL/GenBank/DDBJ databases">
        <authorList>
            <person name="Artuso I."/>
            <person name="Turrini P."/>
            <person name="Pirolo M."/>
            <person name="Lugli G.A."/>
            <person name="Ventura M."/>
            <person name="Visca P."/>
        </authorList>
    </citation>
    <scope>NUCLEOTIDE SEQUENCE</scope>
    <source>
        <strain evidence="2">LMG 26462</strain>
    </source>
</reference>
<organism evidence="2 3">
    <name type="scientific">Aminobacter anthyllidis</name>
    <dbReference type="NCBI Taxonomy" id="1035067"/>
    <lineage>
        <taxon>Bacteria</taxon>
        <taxon>Pseudomonadati</taxon>
        <taxon>Pseudomonadota</taxon>
        <taxon>Alphaproteobacteria</taxon>
        <taxon>Hyphomicrobiales</taxon>
        <taxon>Phyllobacteriaceae</taxon>
        <taxon>Aminobacter</taxon>
    </lineage>
</organism>
<keyword evidence="3" id="KW-1185">Reference proteome</keyword>
<protein>
    <submittedName>
        <fullName evidence="2">Uncharacterized protein</fullName>
    </submittedName>
</protein>
<dbReference type="AlphaFoldDB" id="A0A9X1D5E3"/>
<keyword evidence="1" id="KW-0812">Transmembrane</keyword>
<dbReference type="EMBL" id="JAFLWW010000002">
    <property type="protein sequence ID" value="MBT1155568.1"/>
    <property type="molecule type" value="Genomic_DNA"/>
</dbReference>
<gene>
    <name evidence="2" type="ORF">J1C56_08170</name>
</gene>
<name>A0A9X1D5E3_9HYPH</name>
<keyword evidence="1" id="KW-0472">Membrane</keyword>
<comment type="caution">
    <text evidence="2">The sequence shown here is derived from an EMBL/GenBank/DDBJ whole genome shotgun (WGS) entry which is preliminary data.</text>
</comment>
<evidence type="ECO:0000313" key="3">
    <source>
        <dbReference type="Proteomes" id="UP001138921"/>
    </source>
</evidence>
<dbReference type="RefSeq" id="WP_214387753.1">
    <property type="nucleotide sequence ID" value="NZ_JAFLWW010000002.1"/>
</dbReference>
<feature type="transmembrane region" description="Helical" evidence="1">
    <location>
        <begin position="12"/>
        <end position="31"/>
    </location>
</feature>
<keyword evidence="1" id="KW-1133">Transmembrane helix</keyword>